<gene>
    <name evidence="6" type="primary">lptC</name>
    <name evidence="6" type="ORF">Lsai_1442</name>
</gene>
<dbReference type="eggNOG" id="COG3117">
    <property type="taxonomic scope" value="Bacteria"/>
</dbReference>
<dbReference type="GO" id="GO:0030288">
    <property type="term" value="C:outer membrane-bounded periplasmic space"/>
    <property type="evidence" value="ECO:0007669"/>
    <property type="project" value="TreeGrafter"/>
</dbReference>
<dbReference type="GO" id="GO:0015221">
    <property type="term" value="F:lipopolysaccharide transmembrane transporter activity"/>
    <property type="evidence" value="ECO:0007669"/>
    <property type="project" value="InterPro"/>
</dbReference>
<dbReference type="Pfam" id="PF06835">
    <property type="entry name" value="LptC"/>
    <property type="match status" value="1"/>
</dbReference>
<evidence type="ECO:0000313" key="7">
    <source>
        <dbReference type="Proteomes" id="UP000054621"/>
    </source>
</evidence>
<comment type="caution">
    <text evidence="6">The sequence shown here is derived from an EMBL/GenBank/DDBJ whole genome shotgun (WGS) entry which is preliminary data.</text>
</comment>
<evidence type="ECO:0000256" key="1">
    <source>
        <dbReference type="ARBA" id="ARBA00022475"/>
    </source>
</evidence>
<accession>A0A0W0YQL3</accession>
<organism evidence="6 7">
    <name type="scientific">Legionella sainthelensi</name>
    <dbReference type="NCBI Taxonomy" id="28087"/>
    <lineage>
        <taxon>Bacteria</taxon>
        <taxon>Pseudomonadati</taxon>
        <taxon>Pseudomonadota</taxon>
        <taxon>Gammaproteobacteria</taxon>
        <taxon>Legionellales</taxon>
        <taxon>Legionellaceae</taxon>
        <taxon>Legionella</taxon>
    </lineage>
</organism>
<dbReference type="InterPro" id="IPR052363">
    <property type="entry name" value="LPS_export_LptC"/>
</dbReference>
<dbReference type="InterPro" id="IPR026265">
    <property type="entry name" value="LptC"/>
</dbReference>
<dbReference type="PANTHER" id="PTHR37481">
    <property type="entry name" value="LIPOPOLYSACCHARIDE EXPORT SYSTEM PROTEIN LPTC"/>
    <property type="match status" value="1"/>
</dbReference>
<dbReference type="Proteomes" id="UP000054621">
    <property type="component" value="Unassembled WGS sequence"/>
</dbReference>
<keyword evidence="2" id="KW-0997">Cell inner membrane</keyword>
<proteinExistence type="predicted"/>
<dbReference type="InterPro" id="IPR010664">
    <property type="entry name" value="LipoPS_assembly_LptC-rel"/>
</dbReference>
<evidence type="ECO:0000256" key="2">
    <source>
        <dbReference type="ARBA" id="ARBA00022519"/>
    </source>
</evidence>
<dbReference type="GO" id="GO:0017089">
    <property type="term" value="F:glycolipid transfer activity"/>
    <property type="evidence" value="ECO:0007669"/>
    <property type="project" value="TreeGrafter"/>
</dbReference>
<dbReference type="Gene3D" id="2.60.450.10">
    <property type="entry name" value="Lipopolysaccharide (LPS) transport protein A like domain"/>
    <property type="match status" value="1"/>
</dbReference>
<protein>
    <submittedName>
        <fullName evidence="6">Lipopolysaccharide export system protein LptC</fullName>
    </submittedName>
</protein>
<name>A0A0W0YQL3_9GAMM</name>
<evidence type="ECO:0000256" key="3">
    <source>
        <dbReference type="ARBA" id="ARBA00022692"/>
    </source>
</evidence>
<dbReference type="PANTHER" id="PTHR37481:SF1">
    <property type="entry name" value="LIPOPOLYSACCHARIDE EXPORT SYSTEM PROTEIN LPTC"/>
    <property type="match status" value="1"/>
</dbReference>
<dbReference type="STRING" id="28087.Lsai_1442"/>
<dbReference type="OrthoDB" id="5731914at2"/>
<keyword evidence="3" id="KW-0812">Transmembrane</keyword>
<dbReference type="PATRIC" id="fig|28087.4.peg.1548"/>
<evidence type="ECO:0000256" key="4">
    <source>
        <dbReference type="ARBA" id="ARBA00022989"/>
    </source>
</evidence>
<keyword evidence="1" id="KW-1003">Cell membrane</keyword>
<dbReference type="PROSITE" id="PS51257">
    <property type="entry name" value="PROKAR_LIPOPROTEIN"/>
    <property type="match status" value="1"/>
</dbReference>
<reference evidence="6 7" key="1">
    <citation type="submission" date="2015-11" db="EMBL/GenBank/DDBJ databases">
        <title>Genomic analysis of 38 Legionella species identifies large and diverse effector repertoires.</title>
        <authorList>
            <person name="Burstein D."/>
            <person name="Amaro F."/>
            <person name="Zusman T."/>
            <person name="Lifshitz Z."/>
            <person name="Cohen O."/>
            <person name="Gilbert J.A."/>
            <person name="Pupko T."/>
            <person name="Shuman H.A."/>
            <person name="Segal G."/>
        </authorList>
    </citation>
    <scope>NUCLEOTIDE SEQUENCE [LARGE SCALE GENOMIC DNA]</scope>
    <source>
        <strain evidence="6 7">Mt.St.Helens-4</strain>
    </source>
</reference>
<dbReference type="NCBIfam" id="TIGR04409">
    <property type="entry name" value="LptC_YrbK"/>
    <property type="match status" value="1"/>
</dbReference>
<dbReference type="EMBL" id="LNYV01000013">
    <property type="protein sequence ID" value="KTD58835.1"/>
    <property type="molecule type" value="Genomic_DNA"/>
</dbReference>
<dbReference type="RefSeq" id="WP_027271263.1">
    <property type="nucleotide sequence ID" value="NZ_CAAAJE010000015.1"/>
</dbReference>
<keyword evidence="4" id="KW-1133">Transmembrane helix</keyword>
<evidence type="ECO:0000313" key="6">
    <source>
        <dbReference type="EMBL" id="KTD58835.1"/>
    </source>
</evidence>
<evidence type="ECO:0000256" key="5">
    <source>
        <dbReference type="ARBA" id="ARBA00023136"/>
    </source>
</evidence>
<keyword evidence="5" id="KW-0472">Membrane</keyword>
<sequence length="191" mass="21682">MNAAKQFMWLFFTLILLACSGWYYSHSTTLIRLDHETLANSVDTTIAHVRVRQFNQKGTLTNLLTAPLMQHIQKGNVYLFENPHIIVSQDEQQPPWDIRSEKGKSIEGGKQVTFLGNVIVHQKRGSKSQESTLKTEEVTYFPKEKKAISNVLVTYEQSGNVIQSTGMNAYLDEKRVELLHRARGSYVPANG</sequence>
<dbReference type="GO" id="GO:0005886">
    <property type="term" value="C:plasma membrane"/>
    <property type="evidence" value="ECO:0007669"/>
    <property type="project" value="InterPro"/>
</dbReference>
<dbReference type="AlphaFoldDB" id="A0A0W0YQL3"/>